<dbReference type="GeneTree" id="ENSGT00940000165284"/>
<evidence type="ECO:0000256" key="7">
    <source>
        <dbReference type="ARBA" id="ARBA00023134"/>
    </source>
</evidence>
<dbReference type="EC" id="4.6.1.2" evidence="2"/>
<accession>H3AE67</accession>
<evidence type="ECO:0000256" key="5">
    <source>
        <dbReference type="ARBA" id="ARBA00022741"/>
    </source>
</evidence>
<sequence length="252" mass="28757">MLTNPPIGILEYFYIQMTEWIQNYARSLKERTEDLKRERRLAEDLLHQMLPKSVAKQLRRHKHVQAESYEQVTIFFSDIVGFTTIAASCTPLQVVEMLNNLYVCFDTRIESYDVYKVETIGDAYMVVSGLPERNGEKHADEIAKMSLDLVAAVRQVAIPHMPKERLQLRSGIHTGPCVAGVVGYKMPRYCLFGDTVNTASRMESTSLPQKIHISSATYTALMIDDAYEIELRGEIEVKGKGKMKTYWLLGNK</sequence>
<dbReference type="GO" id="GO:0005525">
    <property type="term" value="F:GTP binding"/>
    <property type="evidence" value="ECO:0007669"/>
    <property type="project" value="UniProtKB-KW"/>
</dbReference>
<dbReference type="Pfam" id="PF07701">
    <property type="entry name" value="HNOBA"/>
    <property type="match status" value="1"/>
</dbReference>
<evidence type="ECO:0000313" key="16">
    <source>
        <dbReference type="Proteomes" id="UP000008672"/>
    </source>
</evidence>
<dbReference type="SMART" id="SM00044">
    <property type="entry name" value="CYCc"/>
    <property type="match status" value="1"/>
</dbReference>
<dbReference type="OMA" id="QGKGKMY"/>
<dbReference type="EMBL" id="AFYH01074405">
    <property type="status" value="NOT_ANNOTATED_CDS"/>
    <property type="molecule type" value="Genomic_DNA"/>
</dbReference>
<dbReference type="PANTHER" id="PTHR11920">
    <property type="entry name" value="GUANYLYL CYCLASE"/>
    <property type="match status" value="1"/>
</dbReference>
<evidence type="ECO:0000256" key="8">
    <source>
        <dbReference type="ARBA" id="ARBA00023136"/>
    </source>
</evidence>
<keyword evidence="11 13" id="KW-0456">Lyase</keyword>
<dbReference type="GO" id="GO:0004016">
    <property type="term" value="F:adenylate cyclase activity"/>
    <property type="evidence" value="ECO:0007669"/>
    <property type="project" value="TreeGrafter"/>
</dbReference>
<keyword evidence="12" id="KW-0141">cGMP biosynthesis</keyword>
<evidence type="ECO:0000259" key="14">
    <source>
        <dbReference type="PROSITE" id="PS50125"/>
    </source>
</evidence>
<dbReference type="PROSITE" id="PS00452">
    <property type="entry name" value="GUANYLATE_CYCLASE_1"/>
    <property type="match status" value="1"/>
</dbReference>
<evidence type="ECO:0000256" key="1">
    <source>
        <dbReference type="ARBA" id="ARBA00004479"/>
    </source>
</evidence>
<dbReference type="STRING" id="7897.ENSLACP00000007938"/>
<keyword evidence="16" id="KW-1185">Reference proteome</keyword>
<evidence type="ECO:0000256" key="10">
    <source>
        <dbReference type="ARBA" id="ARBA00023180"/>
    </source>
</evidence>
<dbReference type="GO" id="GO:0001653">
    <property type="term" value="F:peptide receptor activity"/>
    <property type="evidence" value="ECO:0007669"/>
    <property type="project" value="TreeGrafter"/>
</dbReference>
<reference evidence="15" key="2">
    <citation type="submission" date="2025-08" db="UniProtKB">
        <authorList>
            <consortium name="Ensembl"/>
        </authorList>
    </citation>
    <scope>IDENTIFICATION</scope>
</reference>
<reference evidence="15" key="3">
    <citation type="submission" date="2025-09" db="UniProtKB">
        <authorList>
            <consortium name="Ensembl"/>
        </authorList>
    </citation>
    <scope>IDENTIFICATION</scope>
</reference>
<keyword evidence="9" id="KW-0675">Receptor</keyword>
<dbReference type="GO" id="GO:0035556">
    <property type="term" value="P:intracellular signal transduction"/>
    <property type="evidence" value="ECO:0007669"/>
    <property type="project" value="InterPro"/>
</dbReference>
<reference evidence="16" key="1">
    <citation type="submission" date="2011-08" db="EMBL/GenBank/DDBJ databases">
        <title>The draft genome of Latimeria chalumnae.</title>
        <authorList>
            <person name="Di Palma F."/>
            <person name="Alfoldi J."/>
            <person name="Johnson J."/>
            <person name="Berlin A."/>
            <person name="Gnerre S."/>
            <person name="Jaffe D."/>
            <person name="MacCallum I."/>
            <person name="Young S."/>
            <person name="Walker B.J."/>
            <person name="Lander E."/>
            <person name="Lindblad-Toh K."/>
        </authorList>
    </citation>
    <scope>NUCLEOTIDE SEQUENCE [LARGE SCALE GENOMIC DNA]</scope>
    <source>
        <strain evidence="16">Wild caught</strain>
    </source>
</reference>
<evidence type="ECO:0000256" key="12">
    <source>
        <dbReference type="ARBA" id="ARBA00023293"/>
    </source>
</evidence>
<dbReference type="GO" id="GO:0005886">
    <property type="term" value="C:plasma membrane"/>
    <property type="evidence" value="ECO:0007669"/>
    <property type="project" value="TreeGrafter"/>
</dbReference>
<dbReference type="EMBL" id="AFYH01074404">
    <property type="status" value="NOT_ANNOTATED_CDS"/>
    <property type="molecule type" value="Genomic_DNA"/>
</dbReference>
<keyword evidence="5" id="KW-0547">Nucleotide-binding</keyword>
<comment type="subcellular location">
    <subcellularLocation>
        <location evidence="1">Membrane</location>
        <topology evidence="1">Single-pass type I membrane protein</topology>
    </subcellularLocation>
</comment>
<dbReference type="InterPro" id="IPR050401">
    <property type="entry name" value="Cyclic_nucleotide_synthase"/>
</dbReference>
<dbReference type="SUPFAM" id="SSF55073">
    <property type="entry name" value="Nucleotide cyclase"/>
    <property type="match status" value="1"/>
</dbReference>
<dbReference type="Ensembl" id="ENSLACT00000008004.1">
    <property type="protein sequence ID" value="ENSLACP00000007938.1"/>
    <property type="gene ID" value="ENSLACG00000007026.1"/>
</dbReference>
<feature type="domain" description="Guanylate cyclase" evidence="14">
    <location>
        <begin position="73"/>
        <end position="203"/>
    </location>
</feature>
<organism evidence="15 16">
    <name type="scientific">Latimeria chalumnae</name>
    <name type="common">Coelacanth</name>
    <dbReference type="NCBI Taxonomy" id="7897"/>
    <lineage>
        <taxon>Eukaryota</taxon>
        <taxon>Metazoa</taxon>
        <taxon>Chordata</taxon>
        <taxon>Craniata</taxon>
        <taxon>Vertebrata</taxon>
        <taxon>Euteleostomi</taxon>
        <taxon>Coelacanthiformes</taxon>
        <taxon>Coelacanthidae</taxon>
        <taxon>Latimeria</taxon>
    </lineage>
</organism>
<dbReference type="Pfam" id="PF00211">
    <property type="entry name" value="Guanylate_cyc"/>
    <property type="match status" value="1"/>
</dbReference>
<dbReference type="PANTHER" id="PTHR11920:SF497">
    <property type="entry name" value="GUANYLATE CYCLASE"/>
    <property type="match status" value="1"/>
</dbReference>
<dbReference type="InterPro" id="IPR018297">
    <property type="entry name" value="A/G_cyclase_CS"/>
</dbReference>
<protein>
    <recommendedName>
        <fullName evidence="2">guanylate cyclase</fullName>
        <ecNumber evidence="2">4.6.1.2</ecNumber>
    </recommendedName>
</protein>
<dbReference type="Gene3D" id="3.30.70.1230">
    <property type="entry name" value="Nucleotide cyclase"/>
    <property type="match status" value="1"/>
</dbReference>
<evidence type="ECO:0000256" key="2">
    <source>
        <dbReference type="ARBA" id="ARBA00012202"/>
    </source>
</evidence>
<dbReference type="eggNOG" id="KOG1023">
    <property type="taxonomic scope" value="Eukaryota"/>
</dbReference>
<evidence type="ECO:0000256" key="13">
    <source>
        <dbReference type="RuleBase" id="RU000405"/>
    </source>
</evidence>
<dbReference type="PROSITE" id="PS50125">
    <property type="entry name" value="GUANYLATE_CYCLASE_2"/>
    <property type="match status" value="1"/>
</dbReference>
<dbReference type="Gene3D" id="6.10.250.780">
    <property type="match status" value="1"/>
</dbReference>
<dbReference type="GO" id="GO:0007168">
    <property type="term" value="P:receptor guanylyl cyclase signaling pathway"/>
    <property type="evidence" value="ECO:0007669"/>
    <property type="project" value="TreeGrafter"/>
</dbReference>
<dbReference type="AlphaFoldDB" id="H3AE67"/>
<proteinExistence type="inferred from homology"/>
<dbReference type="CDD" id="cd07302">
    <property type="entry name" value="CHD"/>
    <property type="match status" value="1"/>
</dbReference>
<keyword evidence="10" id="KW-0325">Glycoprotein</keyword>
<keyword evidence="7" id="KW-0342">GTP-binding</keyword>
<dbReference type="Proteomes" id="UP000008672">
    <property type="component" value="Unassembled WGS sequence"/>
</dbReference>
<dbReference type="InterPro" id="IPR001054">
    <property type="entry name" value="A/G_cyclase"/>
</dbReference>
<evidence type="ECO:0000313" key="15">
    <source>
        <dbReference type="Ensembl" id="ENSLACP00000007938.1"/>
    </source>
</evidence>
<evidence type="ECO:0000256" key="4">
    <source>
        <dbReference type="ARBA" id="ARBA00022729"/>
    </source>
</evidence>
<comment type="similarity">
    <text evidence="13">Belongs to the adenylyl cyclase class-4/guanylyl cyclase family.</text>
</comment>
<dbReference type="GO" id="GO:0004383">
    <property type="term" value="F:guanylate cyclase activity"/>
    <property type="evidence" value="ECO:0007669"/>
    <property type="project" value="UniProtKB-EC"/>
</dbReference>
<keyword evidence="6" id="KW-1133">Transmembrane helix</keyword>
<evidence type="ECO:0000256" key="3">
    <source>
        <dbReference type="ARBA" id="ARBA00022692"/>
    </source>
</evidence>
<keyword evidence="4" id="KW-0732">Signal</keyword>
<dbReference type="InterPro" id="IPR029787">
    <property type="entry name" value="Nucleotide_cyclase"/>
</dbReference>
<dbReference type="FunFam" id="3.30.70.1230:FF:000004">
    <property type="entry name" value="Guanylate cyclase"/>
    <property type="match status" value="1"/>
</dbReference>
<keyword evidence="8" id="KW-0472">Membrane</keyword>
<evidence type="ECO:0000256" key="9">
    <source>
        <dbReference type="ARBA" id="ARBA00023170"/>
    </source>
</evidence>
<keyword evidence="3" id="KW-0812">Transmembrane</keyword>
<dbReference type="InterPro" id="IPR011645">
    <property type="entry name" value="HNOB_dom_associated"/>
</dbReference>
<evidence type="ECO:0000256" key="11">
    <source>
        <dbReference type="ARBA" id="ARBA00023239"/>
    </source>
</evidence>
<name>H3AE67_LATCH</name>
<dbReference type="InParanoid" id="H3AE67"/>
<evidence type="ECO:0000256" key="6">
    <source>
        <dbReference type="ARBA" id="ARBA00022989"/>
    </source>
</evidence>